<dbReference type="SUPFAM" id="SSF51126">
    <property type="entry name" value="Pectin lyase-like"/>
    <property type="match status" value="1"/>
</dbReference>
<evidence type="ECO:0000256" key="1">
    <source>
        <dbReference type="ARBA" id="ARBA00023239"/>
    </source>
</evidence>
<dbReference type="InterPro" id="IPR045032">
    <property type="entry name" value="PEL"/>
</dbReference>
<accession>A0ABP0VPX5</accession>
<keyword evidence="1" id="KW-0456">Lyase</keyword>
<reference evidence="4 5" key="1">
    <citation type="submission" date="2024-02" db="EMBL/GenBank/DDBJ databases">
        <authorList>
            <consortium name="ELIXIR-Norway"/>
            <consortium name="Elixir Norway"/>
        </authorList>
    </citation>
    <scope>NUCLEOTIDE SEQUENCE [LARGE SCALE GENOMIC DNA]</scope>
</reference>
<proteinExistence type="predicted"/>
<feature type="domain" description="Pectate lyase" evidence="3">
    <location>
        <begin position="5"/>
        <end position="91"/>
    </location>
</feature>
<feature type="compositionally biased region" description="Acidic residues" evidence="2">
    <location>
        <begin position="172"/>
        <end position="191"/>
    </location>
</feature>
<dbReference type="PANTHER" id="PTHR31683">
    <property type="entry name" value="PECTATE LYASE 18-RELATED"/>
    <property type="match status" value="1"/>
</dbReference>
<dbReference type="PANTHER" id="PTHR31683:SF113">
    <property type="entry name" value="PECTATE LYASE"/>
    <property type="match status" value="1"/>
</dbReference>
<dbReference type="Gene3D" id="2.160.20.10">
    <property type="entry name" value="Single-stranded right-handed beta-helix, Pectin lyase-like"/>
    <property type="match status" value="1"/>
</dbReference>
<dbReference type="Pfam" id="PF00544">
    <property type="entry name" value="Pectate_lyase_4"/>
    <property type="match status" value="1"/>
</dbReference>
<dbReference type="InterPro" id="IPR012334">
    <property type="entry name" value="Pectin_lyas_fold"/>
</dbReference>
<name>A0ABP0VPX5_9BRYO</name>
<organism evidence="4 5">
    <name type="scientific">Sphagnum jensenii</name>
    <dbReference type="NCBI Taxonomy" id="128206"/>
    <lineage>
        <taxon>Eukaryota</taxon>
        <taxon>Viridiplantae</taxon>
        <taxon>Streptophyta</taxon>
        <taxon>Embryophyta</taxon>
        <taxon>Bryophyta</taxon>
        <taxon>Sphagnophytina</taxon>
        <taxon>Sphagnopsida</taxon>
        <taxon>Sphagnales</taxon>
        <taxon>Sphagnaceae</taxon>
        <taxon>Sphagnum</taxon>
    </lineage>
</organism>
<gene>
    <name evidence="4" type="ORF">CSSPJE1EN1_LOCUS2002</name>
</gene>
<dbReference type="InterPro" id="IPR011050">
    <property type="entry name" value="Pectin_lyase_fold/virulence"/>
</dbReference>
<keyword evidence="5" id="KW-1185">Reference proteome</keyword>
<sequence length="191" mass="21949">MNLVRCHFFNHNKTMLIGASPKHIGDRNIRVTIHHCFFDGTRQRHPRVRFGKVHLYNNYTRAWAVYGACASVESQILSQHCVYEAADNKKAFEYYIEKAADRDEKESGSLRSEGDLFLNGAEGHVQDPDSVFKAQDFYEHWTLEPADTDLIKNVSRNAGWQNIADLPSDLTDVNEEEEAEEEEEEDDDNAI</sequence>
<evidence type="ECO:0000313" key="4">
    <source>
        <dbReference type="EMBL" id="CAK9256524.1"/>
    </source>
</evidence>
<dbReference type="EMBL" id="OZ020096">
    <property type="protein sequence ID" value="CAK9256524.1"/>
    <property type="molecule type" value="Genomic_DNA"/>
</dbReference>
<feature type="region of interest" description="Disordered" evidence="2">
    <location>
        <begin position="163"/>
        <end position="191"/>
    </location>
</feature>
<evidence type="ECO:0000259" key="3">
    <source>
        <dbReference type="Pfam" id="PF00544"/>
    </source>
</evidence>
<evidence type="ECO:0000313" key="5">
    <source>
        <dbReference type="Proteomes" id="UP001497444"/>
    </source>
</evidence>
<dbReference type="Proteomes" id="UP001497444">
    <property type="component" value="Chromosome 1"/>
</dbReference>
<protein>
    <recommendedName>
        <fullName evidence="3">Pectate lyase domain-containing protein</fullName>
    </recommendedName>
</protein>
<evidence type="ECO:0000256" key="2">
    <source>
        <dbReference type="SAM" id="MobiDB-lite"/>
    </source>
</evidence>
<dbReference type="InterPro" id="IPR002022">
    <property type="entry name" value="Pec_lyase"/>
</dbReference>